<name>A0ABV0S222_9TELE</name>
<evidence type="ECO:0000313" key="2">
    <source>
        <dbReference type="Proteomes" id="UP001434883"/>
    </source>
</evidence>
<organism evidence="1 2">
    <name type="scientific">Xenoophorus captivus</name>
    <dbReference type="NCBI Taxonomy" id="1517983"/>
    <lineage>
        <taxon>Eukaryota</taxon>
        <taxon>Metazoa</taxon>
        <taxon>Chordata</taxon>
        <taxon>Craniata</taxon>
        <taxon>Vertebrata</taxon>
        <taxon>Euteleostomi</taxon>
        <taxon>Actinopterygii</taxon>
        <taxon>Neopterygii</taxon>
        <taxon>Teleostei</taxon>
        <taxon>Neoteleostei</taxon>
        <taxon>Acanthomorphata</taxon>
        <taxon>Ovalentaria</taxon>
        <taxon>Atherinomorphae</taxon>
        <taxon>Cyprinodontiformes</taxon>
        <taxon>Goodeidae</taxon>
        <taxon>Xenoophorus</taxon>
    </lineage>
</organism>
<accession>A0ABV0S222</accession>
<sequence>MTQAPSGGQVVRETHQQWIPLAYHVRWCQHGYGHQCASGVTQSTEAEIPHLEQETVSWRDILEALVISLRQTGNNPLFNFVLLQSPPGSGPISAVSFSPGLQEHLC</sequence>
<evidence type="ECO:0000313" key="1">
    <source>
        <dbReference type="EMBL" id="MEQ2213927.1"/>
    </source>
</evidence>
<feature type="non-terminal residue" evidence="1">
    <location>
        <position position="106"/>
    </location>
</feature>
<comment type="caution">
    <text evidence="1">The sequence shown here is derived from an EMBL/GenBank/DDBJ whole genome shotgun (WGS) entry which is preliminary data.</text>
</comment>
<dbReference type="EMBL" id="JAHRIN010064235">
    <property type="protein sequence ID" value="MEQ2213927.1"/>
    <property type="molecule type" value="Genomic_DNA"/>
</dbReference>
<proteinExistence type="predicted"/>
<keyword evidence="2" id="KW-1185">Reference proteome</keyword>
<gene>
    <name evidence="1" type="ORF">XENOCAPTIV_023660</name>
</gene>
<protein>
    <submittedName>
        <fullName evidence="1">Uncharacterized protein</fullName>
    </submittedName>
</protein>
<dbReference type="Proteomes" id="UP001434883">
    <property type="component" value="Unassembled WGS sequence"/>
</dbReference>
<reference evidence="1 2" key="1">
    <citation type="submission" date="2021-06" db="EMBL/GenBank/DDBJ databases">
        <authorList>
            <person name="Palmer J.M."/>
        </authorList>
    </citation>
    <scope>NUCLEOTIDE SEQUENCE [LARGE SCALE GENOMIC DNA]</scope>
    <source>
        <strain evidence="1 2">XC_2019</strain>
        <tissue evidence="1">Muscle</tissue>
    </source>
</reference>